<evidence type="ECO:0000313" key="3">
    <source>
        <dbReference type="Proteomes" id="UP000078263"/>
    </source>
</evidence>
<proteinExistence type="predicted"/>
<protein>
    <submittedName>
        <fullName evidence="2">Thioesterase</fullName>
    </submittedName>
</protein>
<gene>
    <name evidence="2" type="ORF">A9D12_11440</name>
</gene>
<dbReference type="STRING" id="1112.A9D12_11440"/>
<dbReference type="Proteomes" id="UP000078263">
    <property type="component" value="Chromosome"/>
</dbReference>
<dbReference type="GO" id="GO:0016790">
    <property type="term" value="F:thiolester hydrolase activity"/>
    <property type="evidence" value="ECO:0007669"/>
    <property type="project" value="UniProtKB-ARBA"/>
</dbReference>
<dbReference type="Pfam" id="PF03061">
    <property type="entry name" value="4HBT"/>
    <property type="match status" value="1"/>
</dbReference>
<keyword evidence="3" id="KW-1185">Reference proteome</keyword>
<evidence type="ECO:0000313" key="2">
    <source>
        <dbReference type="EMBL" id="ANK13446.1"/>
    </source>
</evidence>
<dbReference type="KEGG" id="pns:A9D12_11440"/>
<dbReference type="CDD" id="cd03443">
    <property type="entry name" value="PaaI_thioesterase"/>
    <property type="match status" value="1"/>
</dbReference>
<dbReference type="InterPro" id="IPR006683">
    <property type="entry name" value="Thioestr_dom"/>
</dbReference>
<evidence type="ECO:0000259" key="1">
    <source>
        <dbReference type="Pfam" id="PF03061"/>
    </source>
</evidence>
<name>A0A192D5Z7_9SPHN</name>
<dbReference type="OrthoDB" id="5741080at2"/>
<dbReference type="Gene3D" id="3.10.129.10">
    <property type="entry name" value="Hotdog Thioesterase"/>
    <property type="match status" value="1"/>
</dbReference>
<feature type="domain" description="Thioesterase" evidence="1">
    <location>
        <begin position="62"/>
        <end position="131"/>
    </location>
</feature>
<dbReference type="RefSeq" id="WP_068351940.1">
    <property type="nucleotide sequence ID" value="NZ_CP016033.1"/>
</dbReference>
<dbReference type="EMBL" id="CP016033">
    <property type="protein sequence ID" value="ANK13446.1"/>
    <property type="molecule type" value="Genomic_DNA"/>
</dbReference>
<reference evidence="2 3" key="1">
    <citation type="submission" date="2016-05" db="EMBL/GenBank/DDBJ databases">
        <title>Compelete Genome Sequence of Bacteriochlorophyll-Synthesizing Bacterium Porphyrobacter neustonensis DSM 9434.</title>
        <authorList>
            <person name="Shi X.-L."/>
            <person name="Wu Y.-H."/>
            <person name="Cheng H."/>
            <person name="Xu L."/>
            <person name="Zhang X.-Q."/>
            <person name="Wang C.-S."/>
            <person name="Xu X.-W."/>
        </authorList>
    </citation>
    <scope>NUCLEOTIDE SEQUENCE [LARGE SCALE GENOMIC DNA]</scope>
    <source>
        <strain evidence="2 3">DSM 9434</strain>
    </source>
</reference>
<dbReference type="SUPFAM" id="SSF54637">
    <property type="entry name" value="Thioesterase/thiol ester dehydrase-isomerase"/>
    <property type="match status" value="1"/>
</dbReference>
<accession>A0A192D5Z7</accession>
<dbReference type="InterPro" id="IPR029069">
    <property type="entry name" value="HotDog_dom_sf"/>
</dbReference>
<dbReference type="AlphaFoldDB" id="A0A192D5Z7"/>
<sequence>MSEAVETSYGALKVMEEGEFAGWRFWEGDPFETRSGPFFYRREDDGSYVSAFRAEDRHMNGGGSMHGGCMMTFADFALFAIATDALAGDHAVTLNLSGDFLGPIASSALVEARGEVTRGGGKTIFVRGTVTGDGKPALSFSGIIRRLSKR</sequence>
<organism evidence="2 3">
    <name type="scientific">Erythrobacter neustonensis</name>
    <dbReference type="NCBI Taxonomy" id="1112"/>
    <lineage>
        <taxon>Bacteria</taxon>
        <taxon>Pseudomonadati</taxon>
        <taxon>Pseudomonadota</taxon>
        <taxon>Alphaproteobacteria</taxon>
        <taxon>Sphingomonadales</taxon>
        <taxon>Erythrobacteraceae</taxon>
        <taxon>Erythrobacter/Porphyrobacter group</taxon>
        <taxon>Erythrobacter</taxon>
    </lineage>
</organism>